<proteinExistence type="predicted"/>
<keyword evidence="2" id="KW-1185">Reference proteome</keyword>
<gene>
    <name evidence="1" type="ORF">ACCO45_010064</name>
</gene>
<sequence length="579" mass="62477">MEQIQAQAKDQQHLATQVLSWITCATSPLTTLELQHALAVEIGETFLDGDNLPDVEDLVSACAGLVTVDERSDIIGLVHYTTQQYFNETQAQWFSNAEANITTACVMYQSLSAFDGACGSSDAFAKRLRVHPLYTYAKPETEATAQVIIKFLKDNDKVEASIEALLARESSVFDTGLGPRYLLHKGPSQMTGLHMAAYFGMSKIARTLLEDGQEIEAKDTFGHTPLSLCAKNGHEDVAKLLIDNGADVGSKERAAQTPLSLAARNGHAAVVRVLLEGAPNRSLWMGMAGRHYRMLHNGDANLLGRQTGDYGRVWSHGIIACCTRGTRICFAGAARGGANPESVDAWGQTASSYAAEGGHEAITKLLLLEHIKSSSSLDGYEAAVKQLLPPDEAEGPRHDQDLTANNFVQGNYLMDTLSLEGQKTLQRNYVRSARVNPWNPTGVLFKTPLWWAASRGYAGVVKVLLAQRDTNPDFKDAEFGETPLSQAAMNGHEAFVRLLVDNGANTELKNKDGQTPLALAAKNGYGHIVRLLVAIGADTESRDTDGDTPLLLAANNGHEAVVGLLTEKCTKIGSTDCVA</sequence>
<dbReference type="EMBL" id="JBGNUJ010000010">
    <property type="protein sequence ID" value="KAL3954501.1"/>
    <property type="molecule type" value="Genomic_DNA"/>
</dbReference>
<evidence type="ECO:0000313" key="1">
    <source>
        <dbReference type="EMBL" id="KAL3954501.1"/>
    </source>
</evidence>
<dbReference type="Proteomes" id="UP001638806">
    <property type="component" value="Unassembled WGS sequence"/>
</dbReference>
<name>A0ACC4DE37_PURLI</name>
<comment type="caution">
    <text evidence="1">The sequence shown here is derived from an EMBL/GenBank/DDBJ whole genome shotgun (WGS) entry which is preliminary data.</text>
</comment>
<organism evidence="1 2">
    <name type="scientific">Purpureocillium lilacinum</name>
    <name type="common">Paecilomyces lilacinus</name>
    <dbReference type="NCBI Taxonomy" id="33203"/>
    <lineage>
        <taxon>Eukaryota</taxon>
        <taxon>Fungi</taxon>
        <taxon>Dikarya</taxon>
        <taxon>Ascomycota</taxon>
        <taxon>Pezizomycotina</taxon>
        <taxon>Sordariomycetes</taxon>
        <taxon>Hypocreomycetidae</taxon>
        <taxon>Hypocreales</taxon>
        <taxon>Ophiocordycipitaceae</taxon>
        <taxon>Purpureocillium</taxon>
    </lineage>
</organism>
<reference evidence="1" key="1">
    <citation type="submission" date="2024-12" db="EMBL/GenBank/DDBJ databases">
        <title>Comparative genomics and development of molecular markers within Purpureocillium lilacinum and among Purpureocillium species.</title>
        <authorList>
            <person name="Yeh Z.-Y."/>
            <person name="Ni N.-T."/>
            <person name="Lo P.-H."/>
            <person name="Mushyakhwo K."/>
            <person name="Lin C.-F."/>
            <person name="Nai Y.-S."/>
        </authorList>
    </citation>
    <scope>NUCLEOTIDE SEQUENCE</scope>
    <source>
        <strain evidence="1">NCHU-NPUST-175</strain>
    </source>
</reference>
<protein>
    <submittedName>
        <fullName evidence="1">Uncharacterized protein</fullName>
    </submittedName>
</protein>
<evidence type="ECO:0000313" key="2">
    <source>
        <dbReference type="Proteomes" id="UP001638806"/>
    </source>
</evidence>
<accession>A0ACC4DE37</accession>